<proteinExistence type="predicted"/>
<name>A0A699YPS9_HAELA</name>
<gene>
    <name evidence="2" type="ORF">HaLaN_07575</name>
</gene>
<organism evidence="2 3">
    <name type="scientific">Haematococcus lacustris</name>
    <name type="common">Green alga</name>
    <name type="synonym">Haematococcus pluvialis</name>
    <dbReference type="NCBI Taxonomy" id="44745"/>
    <lineage>
        <taxon>Eukaryota</taxon>
        <taxon>Viridiplantae</taxon>
        <taxon>Chlorophyta</taxon>
        <taxon>core chlorophytes</taxon>
        <taxon>Chlorophyceae</taxon>
        <taxon>CS clade</taxon>
        <taxon>Chlamydomonadales</taxon>
        <taxon>Haematococcaceae</taxon>
        <taxon>Haematococcus</taxon>
    </lineage>
</organism>
<feature type="region of interest" description="Disordered" evidence="1">
    <location>
        <begin position="1"/>
        <end position="44"/>
    </location>
</feature>
<protein>
    <submittedName>
        <fullName evidence="2">Uncharacterized protein</fullName>
    </submittedName>
</protein>
<evidence type="ECO:0000313" key="2">
    <source>
        <dbReference type="EMBL" id="GFH11970.1"/>
    </source>
</evidence>
<comment type="caution">
    <text evidence="2">The sequence shown here is derived from an EMBL/GenBank/DDBJ whole genome shotgun (WGS) entry which is preliminary data.</text>
</comment>
<accession>A0A699YPS9</accession>
<sequence>MAKKKRKGRDKKHKASRSAQGKQRQDRRDGWATSRRQGPIARAYNTEVGPLQDVLPYSNACMMQQYKGVTLAVTETLGWILEVALYTSNVAHSTDTSSKSDLDIVSNTTE</sequence>
<dbReference type="EMBL" id="BLLF01000454">
    <property type="protein sequence ID" value="GFH11970.1"/>
    <property type="molecule type" value="Genomic_DNA"/>
</dbReference>
<evidence type="ECO:0000313" key="3">
    <source>
        <dbReference type="Proteomes" id="UP000485058"/>
    </source>
</evidence>
<dbReference type="AlphaFoldDB" id="A0A699YPS9"/>
<dbReference type="Proteomes" id="UP000485058">
    <property type="component" value="Unassembled WGS sequence"/>
</dbReference>
<feature type="region of interest" description="Disordered" evidence="1">
    <location>
        <begin position="91"/>
        <end position="110"/>
    </location>
</feature>
<evidence type="ECO:0000256" key="1">
    <source>
        <dbReference type="SAM" id="MobiDB-lite"/>
    </source>
</evidence>
<keyword evidence="3" id="KW-1185">Reference proteome</keyword>
<reference evidence="2 3" key="1">
    <citation type="submission" date="2020-02" db="EMBL/GenBank/DDBJ databases">
        <title>Draft genome sequence of Haematococcus lacustris strain NIES-144.</title>
        <authorList>
            <person name="Morimoto D."/>
            <person name="Nakagawa S."/>
            <person name="Yoshida T."/>
            <person name="Sawayama S."/>
        </authorList>
    </citation>
    <scope>NUCLEOTIDE SEQUENCE [LARGE SCALE GENOMIC DNA]</scope>
    <source>
        <strain evidence="2 3">NIES-144</strain>
    </source>
</reference>
<feature type="compositionally biased region" description="Basic residues" evidence="1">
    <location>
        <begin position="1"/>
        <end position="16"/>
    </location>
</feature>
<feature type="non-terminal residue" evidence="2">
    <location>
        <position position="1"/>
    </location>
</feature>